<feature type="compositionally biased region" description="Polar residues" evidence="1">
    <location>
        <begin position="128"/>
        <end position="139"/>
    </location>
</feature>
<proteinExistence type="predicted"/>
<reference evidence="2 3" key="1">
    <citation type="journal article" date="2019" name="Nat. Plants">
        <title>Genome sequencing of Musa balbisiana reveals subgenome evolution and function divergence in polyploid bananas.</title>
        <authorList>
            <person name="Yao X."/>
        </authorList>
    </citation>
    <scope>NUCLEOTIDE SEQUENCE [LARGE SCALE GENOMIC DNA]</scope>
    <source>
        <strain evidence="3">cv. DH-PKW</strain>
        <tissue evidence="2">Leaves</tissue>
    </source>
</reference>
<dbReference type="AlphaFoldDB" id="A0A4S8KCI7"/>
<evidence type="ECO:0000313" key="2">
    <source>
        <dbReference type="EMBL" id="THU72847.1"/>
    </source>
</evidence>
<dbReference type="EMBL" id="PYDT01000001">
    <property type="protein sequence ID" value="THU72847.1"/>
    <property type="molecule type" value="Genomic_DNA"/>
</dbReference>
<keyword evidence="3" id="KW-1185">Reference proteome</keyword>
<gene>
    <name evidence="2" type="ORF">C4D60_Mb04t16520</name>
</gene>
<protein>
    <submittedName>
        <fullName evidence="2">Uncharacterized protein</fullName>
    </submittedName>
</protein>
<accession>A0A4S8KCI7</accession>
<comment type="caution">
    <text evidence="2">The sequence shown here is derived from an EMBL/GenBank/DDBJ whole genome shotgun (WGS) entry which is preliminary data.</text>
</comment>
<organism evidence="2 3">
    <name type="scientific">Musa balbisiana</name>
    <name type="common">Banana</name>
    <dbReference type="NCBI Taxonomy" id="52838"/>
    <lineage>
        <taxon>Eukaryota</taxon>
        <taxon>Viridiplantae</taxon>
        <taxon>Streptophyta</taxon>
        <taxon>Embryophyta</taxon>
        <taxon>Tracheophyta</taxon>
        <taxon>Spermatophyta</taxon>
        <taxon>Magnoliopsida</taxon>
        <taxon>Liliopsida</taxon>
        <taxon>Zingiberales</taxon>
        <taxon>Musaceae</taxon>
        <taxon>Musa</taxon>
    </lineage>
</organism>
<dbReference type="Proteomes" id="UP000317650">
    <property type="component" value="Chromosome 4"/>
</dbReference>
<evidence type="ECO:0000313" key="3">
    <source>
        <dbReference type="Proteomes" id="UP000317650"/>
    </source>
</evidence>
<sequence>MVQSKGAATMVQSKGAATMVQSKGAAGGTDAEVWWAAAGVRLGEAAVAVRIEGGAAATEGSVSIAPQKELIWEKMADPALRPRKAIRVTRYARTSAFLKQQSPRLTPHTRPRQKSTSTEACPYPAVARSSTQPQWQCQTPPEVPSYPCKQPHQGSGRAPGPTCVQVRDGVASPWRCDGASSRPDLPSRPPVLTSRPDLPSRPEPPCLAAERPRGTPPEIPDIRTPEPSRVGPEATA</sequence>
<evidence type="ECO:0000256" key="1">
    <source>
        <dbReference type="SAM" id="MobiDB-lite"/>
    </source>
</evidence>
<name>A0A4S8KCI7_MUSBA</name>
<feature type="region of interest" description="Disordered" evidence="1">
    <location>
        <begin position="97"/>
        <end position="236"/>
    </location>
</feature>